<proteinExistence type="predicted"/>
<protein>
    <submittedName>
        <fullName evidence="2">Uncharacterized protein</fullName>
    </submittedName>
</protein>
<feature type="compositionally biased region" description="Basic and acidic residues" evidence="1">
    <location>
        <begin position="75"/>
        <end position="85"/>
    </location>
</feature>
<accession>A0A3P6QH00</accession>
<evidence type="ECO:0000313" key="3">
    <source>
        <dbReference type="Proteomes" id="UP000281553"/>
    </source>
</evidence>
<reference evidence="2 3" key="1">
    <citation type="submission" date="2018-11" db="EMBL/GenBank/DDBJ databases">
        <authorList>
            <consortium name="Pathogen Informatics"/>
        </authorList>
    </citation>
    <scope>NUCLEOTIDE SEQUENCE [LARGE SCALE GENOMIC DNA]</scope>
</reference>
<feature type="compositionally biased region" description="Acidic residues" evidence="1">
    <location>
        <begin position="32"/>
        <end position="44"/>
    </location>
</feature>
<evidence type="ECO:0000313" key="2">
    <source>
        <dbReference type="EMBL" id="VDK31964.1"/>
    </source>
</evidence>
<dbReference type="EMBL" id="UYRU01001517">
    <property type="protein sequence ID" value="VDK31964.1"/>
    <property type="molecule type" value="Genomic_DNA"/>
</dbReference>
<name>A0A3P6QH00_DIBLA</name>
<organism evidence="2 3">
    <name type="scientific">Dibothriocephalus latus</name>
    <name type="common">Fish tapeworm</name>
    <name type="synonym">Diphyllobothrium latum</name>
    <dbReference type="NCBI Taxonomy" id="60516"/>
    <lineage>
        <taxon>Eukaryota</taxon>
        <taxon>Metazoa</taxon>
        <taxon>Spiralia</taxon>
        <taxon>Lophotrochozoa</taxon>
        <taxon>Platyhelminthes</taxon>
        <taxon>Cestoda</taxon>
        <taxon>Eucestoda</taxon>
        <taxon>Diphyllobothriidea</taxon>
        <taxon>Diphyllobothriidae</taxon>
        <taxon>Dibothriocephalus</taxon>
    </lineage>
</organism>
<feature type="region of interest" description="Disordered" evidence="1">
    <location>
        <begin position="1"/>
        <end position="129"/>
    </location>
</feature>
<feature type="compositionally biased region" description="Polar residues" evidence="1">
    <location>
        <begin position="101"/>
        <end position="116"/>
    </location>
</feature>
<dbReference type="AlphaFoldDB" id="A0A3P6QH00"/>
<feature type="compositionally biased region" description="Basic and acidic residues" evidence="1">
    <location>
        <begin position="117"/>
        <end position="129"/>
    </location>
</feature>
<gene>
    <name evidence="2" type="ORF">DILT_LOCUS379</name>
</gene>
<keyword evidence="3" id="KW-1185">Reference proteome</keyword>
<sequence length="129" mass="14335">MRLPQNTDDISAPAGGSQFEPAPNAFDRDNFDNDDEDFQADEPLGETGTKGGVQRLHPSDPYLQQVRPNYPVHYSHSDKEVRSGDTLRLVKANDKVGRSLMNVQPSADGTHLSRSTQRLDRGPDSRSSW</sequence>
<evidence type="ECO:0000256" key="1">
    <source>
        <dbReference type="SAM" id="MobiDB-lite"/>
    </source>
</evidence>
<dbReference type="Proteomes" id="UP000281553">
    <property type="component" value="Unassembled WGS sequence"/>
</dbReference>